<dbReference type="STRING" id="134849.SAMN05443668_110229"/>
<sequence length="249" mass="25474">MESLSRSDQATVAMVVVVVGILVALSLRGTRPGAPARMGAIVAGIVLLLALMVGLRAHDLTKPRSADRPTPAALRPTTAQAFGDATVSGDPQSGLTVNAPAATGGAYLSDAEFCDGRLEASVHVKDVRQSTTRAATEVAAVEPPASGLLLGIRAGSDPTVPAALSIEYSRVDEQVRVADARGTTLAVLASAEENPRIRVDLAGARARVWFDGQPLPDGGVPLAGGCGAVRFSAWGTDAVLRDLVIRPAG</sequence>
<dbReference type="EMBL" id="FRCS01000010">
    <property type="protein sequence ID" value="SHN44494.1"/>
    <property type="molecule type" value="Genomic_DNA"/>
</dbReference>
<keyword evidence="3" id="KW-1185">Reference proteome</keyword>
<keyword evidence="1" id="KW-1133">Transmembrane helix</keyword>
<accession>A0A1M7RE38</accession>
<gene>
    <name evidence="2" type="ORF">SAMN05443668_110229</name>
</gene>
<evidence type="ECO:0000313" key="2">
    <source>
        <dbReference type="EMBL" id="SHN44494.1"/>
    </source>
</evidence>
<evidence type="ECO:0000256" key="1">
    <source>
        <dbReference type="SAM" id="Phobius"/>
    </source>
</evidence>
<feature type="transmembrane region" description="Helical" evidence="1">
    <location>
        <begin position="12"/>
        <end position="30"/>
    </location>
</feature>
<name>A0A1M7RE38_9ACTN</name>
<evidence type="ECO:0000313" key="3">
    <source>
        <dbReference type="Proteomes" id="UP000184440"/>
    </source>
</evidence>
<organism evidence="2 3">
    <name type="scientific">Cryptosporangium aurantiacum</name>
    <dbReference type="NCBI Taxonomy" id="134849"/>
    <lineage>
        <taxon>Bacteria</taxon>
        <taxon>Bacillati</taxon>
        <taxon>Actinomycetota</taxon>
        <taxon>Actinomycetes</taxon>
        <taxon>Cryptosporangiales</taxon>
        <taxon>Cryptosporangiaceae</taxon>
        <taxon>Cryptosporangium</taxon>
    </lineage>
</organism>
<dbReference type="Proteomes" id="UP000184440">
    <property type="component" value="Unassembled WGS sequence"/>
</dbReference>
<dbReference type="AlphaFoldDB" id="A0A1M7RE38"/>
<proteinExistence type="predicted"/>
<keyword evidence="1" id="KW-0472">Membrane</keyword>
<feature type="transmembrane region" description="Helical" evidence="1">
    <location>
        <begin position="36"/>
        <end position="55"/>
    </location>
</feature>
<reference evidence="2 3" key="1">
    <citation type="submission" date="2016-11" db="EMBL/GenBank/DDBJ databases">
        <authorList>
            <person name="Jaros S."/>
            <person name="Januszkiewicz K."/>
            <person name="Wedrychowicz H."/>
        </authorList>
    </citation>
    <scope>NUCLEOTIDE SEQUENCE [LARGE SCALE GENOMIC DNA]</scope>
    <source>
        <strain evidence="2 3">DSM 46144</strain>
    </source>
</reference>
<protein>
    <submittedName>
        <fullName evidence="2">Uncharacterized protein</fullName>
    </submittedName>
</protein>
<keyword evidence="1" id="KW-0812">Transmembrane</keyword>